<dbReference type="AlphaFoldDB" id="A0A3N7FXQ3"/>
<proteinExistence type="predicted"/>
<dbReference type="InterPro" id="IPR036770">
    <property type="entry name" value="Ankyrin_rpt-contain_sf"/>
</dbReference>
<feature type="repeat" description="ANK" evidence="1">
    <location>
        <begin position="83"/>
        <end position="115"/>
    </location>
</feature>
<dbReference type="Gene3D" id="1.25.40.20">
    <property type="entry name" value="Ankyrin repeat-containing domain"/>
    <property type="match status" value="2"/>
</dbReference>
<sequence>MGTPSEMKPAYIATLEEDWKSLAEFYEKHKDRLLTPMPVSKDTAFHMAVYSEDEKLLKCLLDYAQDVPTSQDHKHPISITNVYGHTPLHLAASRGNSEAVKLLVEESKKILVGESENEKKDIMLMKNKFGETPLFRAAAFGQTKIVKYLTHQPAQIVNDELLLVHRQRNDGQSILHVAVLGENFETAVLLLELDKSLSKLTDSGGKTCLGLLAEIPSAFKSGHSMSIFSRYLYMCLPVQDECDGAINEETRRVREDPESGQRRNMNSRFSNHVHGVLEWINGSVCRFSFKGWPMVERIWENKRKHKFALRLAKMLIKSDVSWDQVIAVQGLYGASTGSPVSGPSHPLLTATKTGILEVVYEMLTEHPPSVDLLDKEGKNILHVAIMYRRKDIFNLIQSNRIISNRMSYGIGKDGYTLLHQVANNKYYSVGSKHGPALQLHEELKWFTRVEKVIPSYYAKLRDSKRKMTAEELFNYMHKKQLLAAQQWVKETAQSCSAVAVLVATIVFAAAYTVPGGSNDKGIPIFLHKNFFLFFTIMDVIALASSLTSVVMFLSILTSPFDYEDFRNSIPRKLTLGFTLLFFSVMATMLAFAATILLIVQSEKQLTASLISMAAFFPVSVFALMQFRLFAAFMRSTKGIRKAMSRSLPWFGAPSLFRKRKQRRHLFQKK</sequence>
<keyword evidence="5" id="KW-1185">Reference proteome</keyword>
<accession>A0A3N7FXQ3</accession>
<dbReference type="STRING" id="3694.A0A3N7FXQ3"/>
<dbReference type="GO" id="GO:0016020">
    <property type="term" value="C:membrane"/>
    <property type="evidence" value="ECO:0000318"/>
    <property type="project" value="GO_Central"/>
</dbReference>
<dbReference type="PROSITE" id="PS50297">
    <property type="entry name" value="ANK_REP_REGION"/>
    <property type="match status" value="1"/>
</dbReference>
<evidence type="ECO:0000256" key="2">
    <source>
        <dbReference type="SAM" id="Phobius"/>
    </source>
</evidence>
<dbReference type="PANTHER" id="PTHR24177">
    <property type="entry name" value="CASKIN"/>
    <property type="match status" value="1"/>
</dbReference>
<keyword evidence="1" id="KW-0040">ANK repeat</keyword>
<evidence type="ECO:0000313" key="4">
    <source>
        <dbReference type="EMBL" id="RQO99786.1"/>
    </source>
</evidence>
<dbReference type="OrthoDB" id="1855590at2759"/>
<dbReference type="SUPFAM" id="SSF48403">
    <property type="entry name" value="Ankyrin repeat"/>
    <property type="match status" value="2"/>
</dbReference>
<dbReference type="SMART" id="SM00248">
    <property type="entry name" value="ANK"/>
    <property type="match status" value="5"/>
</dbReference>
<protein>
    <recommendedName>
        <fullName evidence="3">PGG domain-containing protein</fullName>
    </recommendedName>
</protein>
<dbReference type="Pfam" id="PF13962">
    <property type="entry name" value="PGG"/>
    <property type="match status" value="1"/>
</dbReference>
<feature type="domain" description="PGG" evidence="3">
    <location>
        <begin position="486"/>
        <end position="596"/>
    </location>
</feature>
<feature type="transmembrane region" description="Helical" evidence="2">
    <location>
        <begin position="531"/>
        <end position="556"/>
    </location>
</feature>
<organism evidence="4 5">
    <name type="scientific">Populus trichocarpa</name>
    <name type="common">Western balsam poplar</name>
    <name type="synonym">Populus balsamifera subsp. trichocarpa</name>
    <dbReference type="NCBI Taxonomy" id="3694"/>
    <lineage>
        <taxon>Eukaryota</taxon>
        <taxon>Viridiplantae</taxon>
        <taxon>Streptophyta</taxon>
        <taxon>Embryophyta</taxon>
        <taxon>Tracheophyta</taxon>
        <taxon>Spermatophyta</taxon>
        <taxon>Magnoliopsida</taxon>
        <taxon>eudicotyledons</taxon>
        <taxon>Gunneridae</taxon>
        <taxon>Pentapetalae</taxon>
        <taxon>rosids</taxon>
        <taxon>fabids</taxon>
        <taxon>Malpighiales</taxon>
        <taxon>Salicaceae</taxon>
        <taxon>Saliceae</taxon>
        <taxon>Populus</taxon>
    </lineage>
</organism>
<evidence type="ECO:0000313" key="5">
    <source>
        <dbReference type="Proteomes" id="UP000006729"/>
    </source>
</evidence>
<dbReference type="EMBL" id="CM009303">
    <property type="protein sequence ID" value="RQO99786.1"/>
    <property type="molecule type" value="Genomic_DNA"/>
</dbReference>
<dbReference type="PROSITE" id="PS50088">
    <property type="entry name" value="ANK_REPEAT"/>
    <property type="match status" value="1"/>
</dbReference>
<dbReference type="InParanoid" id="A0A3N7FXQ3"/>
<dbReference type="OMA" id="DTIIMER"/>
<dbReference type="Gramene" id="Potri.014G057950.1.v4.1">
    <property type="protein sequence ID" value="Potri.014G057950.1.v4.1"/>
    <property type="gene ID" value="Potri.014G057950.v4.1"/>
</dbReference>
<evidence type="ECO:0000256" key="1">
    <source>
        <dbReference type="PROSITE-ProRule" id="PRU00023"/>
    </source>
</evidence>
<reference evidence="4 5" key="1">
    <citation type="journal article" date="2006" name="Science">
        <title>The genome of black cottonwood, Populus trichocarpa (Torr. &amp; Gray).</title>
        <authorList>
            <person name="Tuskan G.A."/>
            <person name="Difazio S."/>
            <person name="Jansson S."/>
            <person name="Bohlmann J."/>
            <person name="Grigoriev I."/>
            <person name="Hellsten U."/>
            <person name="Putnam N."/>
            <person name="Ralph S."/>
            <person name="Rombauts S."/>
            <person name="Salamov A."/>
            <person name="Schein J."/>
            <person name="Sterck L."/>
            <person name="Aerts A."/>
            <person name="Bhalerao R.R."/>
            <person name="Bhalerao R.P."/>
            <person name="Blaudez D."/>
            <person name="Boerjan W."/>
            <person name="Brun A."/>
            <person name="Brunner A."/>
            <person name="Busov V."/>
            <person name="Campbell M."/>
            <person name="Carlson J."/>
            <person name="Chalot M."/>
            <person name="Chapman J."/>
            <person name="Chen G.L."/>
            <person name="Cooper D."/>
            <person name="Coutinho P.M."/>
            <person name="Couturier J."/>
            <person name="Covert S."/>
            <person name="Cronk Q."/>
            <person name="Cunningham R."/>
            <person name="Davis J."/>
            <person name="Degroeve S."/>
            <person name="Dejardin A."/>
            <person name="Depamphilis C."/>
            <person name="Detter J."/>
            <person name="Dirks B."/>
            <person name="Dubchak I."/>
            <person name="Duplessis S."/>
            <person name="Ehlting J."/>
            <person name="Ellis B."/>
            <person name="Gendler K."/>
            <person name="Goodstein D."/>
            <person name="Gribskov M."/>
            <person name="Grimwood J."/>
            <person name="Groover A."/>
            <person name="Gunter L."/>
            <person name="Hamberger B."/>
            <person name="Heinze B."/>
            <person name="Helariutta Y."/>
            <person name="Henrissat B."/>
            <person name="Holligan D."/>
            <person name="Holt R."/>
            <person name="Huang W."/>
            <person name="Islam-Faridi N."/>
            <person name="Jones S."/>
            <person name="Jones-Rhoades M."/>
            <person name="Jorgensen R."/>
            <person name="Joshi C."/>
            <person name="Kangasjarvi J."/>
            <person name="Karlsson J."/>
            <person name="Kelleher C."/>
            <person name="Kirkpatrick R."/>
            <person name="Kirst M."/>
            <person name="Kohler A."/>
            <person name="Kalluri U."/>
            <person name="Larimer F."/>
            <person name="Leebens-Mack J."/>
            <person name="Leple J.C."/>
            <person name="Locascio P."/>
            <person name="Lou Y."/>
            <person name="Lucas S."/>
            <person name="Martin F."/>
            <person name="Montanini B."/>
            <person name="Napoli C."/>
            <person name="Nelson D.R."/>
            <person name="Nelson C."/>
            <person name="Nieminen K."/>
            <person name="Nilsson O."/>
            <person name="Pereda V."/>
            <person name="Peter G."/>
            <person name="Philippe R."/>
            <person name="Pilate G."/>
            <person name="Poliakov A."/>
            <person name="Razumovskaya J."/>
            <person name="Richardson P."/>
            <person name="Rinaldi C."/>
            <person name="Ritland K."/>
            <person name="Rouze P."/>
            <person name="Ryaboy D."/>
            <person name="Schmutz J."/>
            <person name="Schrader J."/>
            <person name="Segerman B."/>
            <person name="Shin H."/>
            <person name="Siddiqui A."/>
            <person name="Sterky F."/>
            <person name="Terry A."/>
            <person name="Tsai C.J."/>
            <person name="Uberbacher E."/>
            <person name="Unneberg P."/>
            <person name="Vahala J."/>
            <person name="Wall K."/>
            <person name="Wessler S."/>
            <person name="Yang G."/>
            <person name="Yin T."/>
            <person name="Douglas C."/>
            <person name="Marra M."/>
            <person name="Sandberg G."/>
            <person name="Van de Peer Y."/>
            <person name="Rokhsar D."/>
        </authorList>
    </citation>
    <scope>NUCLEOTIDE SEQUENCE [LARGE SCALE GENOMIC DNA]</scope>
    <source>
        <strain evidence="5">cv. Nisqually</strain>
    </source>
</reference>
<dbReference type="InterPro" id="IPR026961">
    <property type="entry name" value="PGG_dom"/>
</dbReference>
<feature type="transmembrane region" description="Helical" evidence="2">
    <location>
        <begin position="577"/>
        <end position="599"/>
    </location>
</feature>
<keyword evidence="2" id="KW-1133">Transmembrane helix</keyword>
<dbReference type="InterPro" id="IPR002110">
    <property type="entry name" value="Ankyrin_rpt"/>
</dbReference>
<gene>
    <name evidence="4" type="ORF">POPTR_014G057950</name>
</gene>
<keyword evidence="2" id="KW-0472">Membrane</keyword>
<dbReference type="Proteomes" id="UP000006729">
    <property type="component" value="Chromosome 14"/>
</dbReference>
<name>A0A3N7FXQ3_POPTR</name>
<keyword evidence="2" id="KW-0812">Transmembrane</keyword>
<dbReference type="SMR" id="A0A3N7FXQ3"/>
<feature type="transmembrane region" description="Helical" evidence="2">
    <location>
        <begin position="605"/>
        <end position="630"/>
    </location>
</feature>
<dbReference type="PANTHER" id="PTHR24177:SF331">
    <property type="entry name" value="PGG DOMAIN-CONTAINING PROTEIN"/>
    <property type="match status" value="1"/>
</dbReference>
<evidence type="ECO:0000259" key="3">
    <source>
        <dbReference type="Pfam" id="PF13962"/>
    </source>
</evidence>
<dbReference type="Pfam" id="PF12796">
    <property type="entry name" value="Ank_2"/>
    <property type="match status" value="1"/>
</dbReference>